<dbReference type="RefSeq" id="WP_144847891.1">
    <property type="nucleotide sequence ID" value="NZ_VNJI01000016.1"/>
</dbReference>
<keyword evidence="8" id="KW-1185">Reference proteome</keyword>
<protein>
    <submittedName>
        <fullName evidence="7">YqaE/Pmp3 family membrane protein</fullName>
    </submittedName>
</protein>
<dbReference type="AlphaFoldDB" id="A0A559KAQ2"/>
<keyword evidence="3 6" id="KW-0812">Transmembrane</keyword>
<dbReference type="InterPro" id="IPR000612">
    <property type="entry name" value="PMP3"/>
</dbReference>
<evidence type="ECO:0000313" key="7">
    <source>
        <dbReference type="EMBL" id="TVY09179.1"/>
    </source>
</evidence>
<dbReference type="OrthoDB" id="2692128at2"/>
<comment type="subcellular location">
    <subcellularLocation>
        <location evidence="1">Membrane</location>
    </subcellularLocation>
</comment>
<evidence type="ECO:0000256" key="6">
    <source>
        <dbReference type="SAM" id="Phobius"/>
    </source>
</evidence>
<evidence type="ECO:0000256" key="1">
    <source>
        <dbReference type="ARBA" id="ARBA00004370"/>
    </source>
</evidence>
<dbReference type="Pfam" id="PF01679">
    <property type="entry name" value="Pmp3"/>
    <property type="match status" value="1"/>
</dbReference>
<sequence>MYILAILLPPVAVLFCGKPIQAVLNLILTLFFWIPGVIHAILVVNERKQDKRMEKMVNRMKK</sequence>
<dbReference type="GO" id="GO:0016020">
    <property type="term" value="C:membrane"/>
    <property type="evidence" value="ECO:0007669"/>
    <property type="project" value="UniProtKB-SubCell"/>
</dbReference>
<gene>
    <name evidence="7" type="ORF">FPZ49_14650</name>
</gene>
<evidence type="ECO:0000256" key="2">
    <source>
        <dbReference type="ARBA" id="ARBA00009530"/>
    </source>
</evidence>
<evidence type="ECO:0000256" key="3">
    <source>
        <dbReference type="ARBA" id="ARBA00022692"/>
    </source>
</evidence>
<comment type="similarity">
    <text evidence="2">Belongs to the UPF0057 (PMP3) family.</text>
</comment>
<dbReference type="PANTHER" id="PTHR21659:SF42">
    <property type="entry name" value="UPF0057 MEMBRANE PROTEIN ZK632.10-RELATED"/>
    <property type="match status" value="1"/>
</dbReference>
<proteinExistence type="inferred from homology"/>
<keyword evidence="4 6" id="KW-1133">Transmembrane helix</keyword>
<keyword evidence="5 6" id="KW-0472">Membrane</keyword>
<comment type="caution">
    <text evidence="7">The sequence shown here is derived from an EMBL/GenBank/DDBJ whole genome shotgun (WGS) entry which is preliminary data.</text>
</comment>
<evidence type="ECO:0000256" key="5">
    <source>
        <dbReference type="ARBA" id="ARBA00023136"/>
    </source>
</evidence>
<reference evidence="7 8" key="1">
    <citation type="submission" date="2019-07" db="EMBL/GenBank/DDBJ databases">
        <authorList>
            <person name="Kim J."/>
        </authorList>
    </citation>
    <scope>NUCLEOTIDE SEQUENCE [LARGE SCALE GENOMIC DNA]</scope>
    <source>
        <strain evidence="7 8">JC52</strain>
    </source>
</reference>
<dbReference type="PROSITE" id="PS01309">
    <property type="entry name" value="UPF0057"/>
    <property type="match status" value="1"/>
</dbReference>
<dbReference type="PANTHER" id="PTHR21659">
    <property type="entry name" value="HYDROPHOBIC PROTEIN RCI2 LOW TEMPERATURE AND SALT RESPONSIVE PROTEIN LTI6 -RELATED"/>
    <property type="match status" value="1"/>
</dbReference>
<organism evidence="7 8">
    <name type="scientific">Paenibacillus cremeus</name>
    <dbReference type="NCBI Taxonomy" id="2163881"/>
    <lineage>
        <taxon>Bacteria</taxon>
        <taxon>Bacillati</taxon>
        <taxon>Bacillota</taxon>
        <taxon>Bacilli</taxon>
        <taxon>Bacillales</taxon>
        <taxon>Paenibacillaceae</taxon>
        <taxon>Paenibacillus</taxon>
    </lineage>
</organism>
<accession>A0A559KAQ2</accession>
<dbReference type="Proteomes" id="UP000317036">
    <property type="component" value="Unassembled WGS sequence"/>
</dbReference>
<name>A0A559KAQ2_9BACL</name>
<feature type="transmembrane region" description="Helical" evidence="6">
    <location>
        <begin position="26"/>
        <end position="45"/>
    </location>
</feature>
<evidence type="ECO:0000256" key="4">
    <source>
        <dbReference type="ARBA" id="ARBA00022989"/>
    </source>
</evidence>
<evidence type="ECO:0000313" key="8">
    <source>
        <dbReference type="Proteomes" id="UP000317036"/>
    </source>
</evidence>
<dbReference type="EMBL" id="VNJI01000016">
    <property type="protein sequence ID" value="TVY09179.1"/>
    <property type="molecule type" value="Genomic_DNA"/>
</dbReference>